<dbReference type="Pfam" id="PF00069">
    <property type="entry name" value="Pkinase"/>
    <property type="match status" value="1"/>
</dbReference>
<dbReference type="PANTHER" id="PTHR24347">
    <property type="entry name" value="SERINE/THREONINE-PROTEIN KINASE"/>
    <property type="match status" value="1"/>
</dbReference>
<dbReference type="RefSeq" id="XP_068366604.1">
    <property type="nucleotide sequence ID" value="XM_068498911.1"/>
</dbReference>
<evidence type="ECO:0000259" key="1">
    <source>
        <dbReference type="PROSITE" id="PS50011"/>
    </source>
</evidence>
<proteinExistence type="predicted"/>
<dbReference type="SUPFAM" id="SSF56112">
    <property type="entry name" value="Protein kinase-like (PK-like)"/>
    <property type="match status" value="1"/>
</dbReference>
<dbReference type="InterPro" id="IPR008271">
    <property type="entry name" value="Ser/Thr_kinase_AS"/>
</dbReference>
<dbReference type="SMART" id="SM00220">
    <property type="entry name" value="S_TKc"/>
    <property type="match status" value="1"/>
</dbReference>
<keyword evidence="2" id="KW-0418">Kinase</keyword>
<name>A0A1J4KUM9_9EUKA</name>
<evidence type="ECO:0000313" key="2">
    <source>
        <dbReference type="EMBL" id="OHT13468.1"/>
    </source>
</evidence>
<accession>A0A1J4KUM9</accession>
<dbReference type="GO" id="GO:0004672">
    <property type="term" value="F:protein kinase activity"/>
    <property type="evidence" value="ECO:0007669"/>
    <property type="project" value="InterPro"/>
</dbReference>
<dbReference type="Gene3D" id="1.10.510.10">
    <property type="entry name" value="Transferase(Phosphotransferase) domain 1"/>
    <property type="match status" value="1"/>
</dbReference>
<sequence length="247" mass="28636">MEYVEGGELFKAIVKRGPFSEKDAAKIAQQVLIGMKVLHENNVVHRDLKPENLLFKPINNDGKAYDENSQEIYEGDFIIKIADFGLSGIIEKNKKMEKYFGTLGYAAPEVLKNVPYDKTADIWSLGCIFYCLLSGKSPFPESFDDSEEYRYGILEFPSPEWDGISDDAKEFIKYFLNPNPNMRTSLDEALEDPWIVEMAPHMEISDLREHLKTFNLKRKLRRVMERTKNAKRLQKLMLIEEQPKTQQ</sequence>
<dbReference type="EMBL" id="MLAK01000519">
    <property type="protein sequence ID" value="OHT13468.1"/>
    <property type="molecule type" value="Genomic_DNA"/>
</dbReference>
<dbReference type="OrthoDB" id="40902at2759"/>
<protein>
    <submittedName>
        <fullName evidence="2">Calcium/calmodulin-dependent protein kinase type 1</fullName>
    </submittedName>
</protein>
<dbReference type="InterPro" id="IPR000719">
    <property type="entry name" value="Prot_kinase_dom"/>
</dbReference>
<dbReference type="GO" id="GO:0005524">
    <property type="term" value="F:ATP binding"/>
    <property type="evidence" value="ECO:0007669"/>
    <property type="project" value="InterPro"/>
</dbReference>
<reference evidence="2" key="1">
    <citation type="submission" date="2016-10" db="EMBL/GenBank/DDBJ databases">
        <authorList>
            <person name="Benchimol M."/>
            <person name="Almeida L.G."/>
            <person name="Vasconcelos A.T."/>
            <person name="Perreira-Neves A."/>
            <person name="Rosa I.A."/>
            <person name="Tasca T."/>
            <person name="Bogo M.R."/>
            <person name="de Souza W."/>
        </authorList>
    </citation>
    <scope>NUCLEOTIDE SEQUENCE [LARGE SCALE GENOMIC DNA]</scope>
    <source>
        <strain evidence="2">K</strain>
    </source>
</reference>
<gene>
    <name evidence="2" type="ORF">TRFO_16332</name>
</gene>
<dbReference type="Proteomes" id="UP000179807">
    <property type="component" value="Unassembled WGS sequence"/>
</dbReference>
<organism evidence="2 3">
    <name type="scientific">Tritrichomonas foetus</name>
    <dbReference type="NCBI Taxonomy" id="1144522"/>
    <lineage>
        <taxon>Eukaryota</taxon>
        <taxon>Metamonada</taxon>
        <taxon>Parabasalia</taxon>
        <taxon>Tritrichomonadida</taxon>
        <taxon>Tritrichomonadidae</taxon>
        <taxon>Tritrichomonas</taxon>
    </lineage>
</organism>
<dbReference type="AlphaFoldDB" id="A0A1J4KUM9"/>
<dbReference type="InterPro" id="IPR011009">
    <property type="entry name" value="Kinase-like_dom_sf"/>
</dbReference>
<keyword evidence="3" id="KW-1185">Reference proteome</keyword>
<dbReference type="PROSITE" id="PS00108">
    <property type="entry name" value="PROTEIN_KINASE_ST"/>
    <property type="match status" value="1"/>
</dbReference>
<keyword evidence="2" id="KW-0808">Transferase</keyword>
<dbReference type="PROSITE" id="PS50011">
    <property type="entry name" value="PROTEIN_KINASE_DOM"/>
    <property type="match status" value="1"/>
</dbReference>
<evidence type="ECO:0000313" key="3">
    <source>
        <dbReference type="Proteomes" id="UP000179807"/>
    </source>
</evidence>
<comment type="caution">
    <text evidence="2">The sequence shown here is derived from an EMBL/GenBank/DDBJ whole genome shotgun (WGS) entry which is preliminary data.</text>
</comment>
<dbReference type="GeneID" id="94833615"/>
<feature type="domain" description="Protein kinase" evidence="1">
    <location>
        <begin position="1"/>
        <end position="195"/>
    </location>
</feature>
<dbReference type="VEuPathDB" id="TrichDB:TRFO_16332"/>